<evidence type="ECO:0000313" key="1">
    <source>
        <dbReference type="EMBL" id="KAH9415775.1"/>
    </source>
</evidence>
<protein>
    <submittedName>
        <fullName evidence="1">Uncharacterized protein</fullName>
    </submittedName>
</protein>
<keyword evidence="2" id="KW-1185">Reference proteome</keyword>
<dbReference type="Proteomes" id="UP000887458">
    <property type="component" value="Unassembled WGS sequence"/>
</dbReference>
<evidence type="ECO:0000313" key="2">
    <source>
        <dbReference type="Proteomes" id="UP000887458"/>
    </source>
</evidence>
<name>A0ABQ8IZP1_DERPT</name>
<reference evidence="1 2" key="2">
    <citation type="journal article" date="2022" name="Mol. Biol. Evol.">
        <title>Comparative Genomics Reveals Insights into the Divergent Evolution of Astigmatic Mites and Household Pest Adaptations.</title>
        <authorList>
            <person name="Xiong Q."/>
            <person name="Wan A.T."/>
            <person name="Liu X."/>
            <person name="Fung C.S."/>
            <person name="Xiao X."/>
            <person name="Malainual N."/>
            <person name="Hou J."/>
            <person name="Wang L."/>
            <person name="Wang M."/>
            <person name="Yang K.Y."/>
            <person name="Cui Y."/>
            <person name="Leung E.L."/>
            <person name="Nong W."/>
            <person name="Shin S.K."/>
            <person name="Au S.W."/>
            <person name="Jeong K.Y."/>
            <person name="Chew F.T."/>
            <person name="Hui J.H."/>
            <person name="Leung T.F."/>
            <person name="Tungtrongchitr A."/>
            <person name="Zhong N."/>
            <person name="Liu Z."/>
            <person name="Tsui S.K."/>
        </authorList>
    </citation>
    <scope>NUCLEOTIDE SEQUENCE [LARGE SCALE GENOMIC DNA]</scope>
    <source>
        <strain evidence="1">Derp</strain>
    </source>
</reference>
<comment type="caution">
    <text evidence="1">The sequence shown here is derived from an EMBL/GenBank/DDBJ whole genome shotgun (WGS) entry which is preliminary data.</text>
</comment>
<proteinExistence type="predicted"/>
<organism evidence="1 2">
    <name type="scientific">Dermatophagoides pteronyssinus</name>
    <name type="common">European house dust mite</name>
    <dbReference type="NCBI Taxonomy" id="6956"/>
    <lineage>
        <taxon>Eukaryota</taxon>
        <taxon>Metazoa</taxon>
        <taxon>Ecdysozoa</taxon>
        <taxon>Arthropoda</taxon>
        <taxon>Chelicerata</taxon>
        <taxon>Arachnida</taxon>
        <taxon>Acari</taxon>
        <taxon>Acariformes</taxon>
        <taxon>Sarcoptiformes</taxon>
        <taxon>Astigmata</taxon>
        <taxon>Psoroptidia</taxon>
        <taxon>Analgoidea</taxon>
        <taxon>Pyroglyphidae</taxon>
        <taxon>Dermatophagoidinae</taxon>
        <taxon>Dermatophagoides</taxon>
    </lineage>
</organism>
<accession>A0ABQ8IZP1</accession>
<dbReference type="EMBL" id="NJHN03000095">
    <property type="protein sequence ID" value="KAH9415775.1"/>
    <property type="molecule type" value="Genomic_DNA"/>
</dbReference>
<sequence length="79" mass="9232">MMIFNDNDIVIVTLITKNNFSIEIDEIENFSKITFSNNNNQLMPRVLEILRPNDNNNKKCQTRIYPIPFKKKANGFLLA</sequence>
<gene>
    <name evidence="1" type="ORF">DERP_000266</name>
</gene>
<reference evidence="1 2" key="1">
    <citation type="journal article" date="2018" name="J. Allergy Clin. Immunol.">
        <title>High-quality assembly of Dermatophagoides pteronyssinus genome and transcriptome reveals a wide range of novel allergens.</title>
        <authorList>
            <person name="Liu X.Y."/>
            <person name="Yang K.Y."/>
            <person name="Wang M.Q."/>
            <person name="Kwok J.S."/>
            <person name="Zeng X."/>
            <person name="Yang Z."/>
            <person name="Xiao X.J."/>
            <person name="Lau C.P."/>
            <person name="Li Y."/>
            <person name="Huang Z.M."/>
            <person name="Ba J.G."/>
            <person name="Yim A.K."/>
            <person name="Ouyang C.Y."/>
            <person name="Ngai S.M."/>
            <person name="Chan T.F."/>
            <person name="Leung E.L."/>
            <person name="Liu L."/>
            <person name="Liu Z.G."/>
            <person name="Tsui S.K."/>
        </authorList>
    </citation>
    <scope>NUCLEOTIDE SEQUENCE [LARGE SCALE GENOMIC DNA]</scope>
    <source>
        <strain evidence="1">Derp</strain>
    </source>
</reference>